<evidence type="ECO:0008006" key="3">
    <source>
        <dbReference type="Google" id="ProtNLM"/>
    </source>
</evidence>
<dbReference type="AlphaFoldDB" id="R4WCQ2"/>
<organism evidence="2">
    <name type="scientific">Riptortus pedestris</name>
    <name type="common">Bean bug</name>
    <dbReference type="NCBI Taxonomy" id="329032"/>
    <lineage>
        <taxon>Eukaryota</taxon>
        <taxon>Metazoa</taxon>
        <taxon>Ecdysozoa</taxon>
        <taxon>Arthropoda</taxon>
        <taxon>Hexapoda</taxon>
        <taxon>Insecta</taxon>
        <taxon>Pterygota</taxon>
        <taxon>Neoptera</taxon>
        <taxon>Paraneoptera</taxon>
        <taxon>Hemiptera</taxon>
        <taxon>Heteroptera</taxon>
        <taxon>Panheteroptera</taxon>
        <taxon>Pentatomomorpha</taxon>
        <taxon>Coreoidea</taxon>
        <taxon>Alydidae</taxon>
        <taxon>Riptortus</taxon>
    </lineage>
</organism>
<evidence type="ECO:0000313" key="2">
    <source>
        <dbReference type="EMBL" id="BAN20134.1"/>
    </source>
</evidence>
<sequence>MMKRIAIFSLLVGLGFSNKVIMNKIVDNKLEEARKAIREEHRSETPIPEIEKVYPFGFHWRGKVVSGRLDCRDGWARDMSTVVRTGNAILTAVEERLVLSLALGLEKLEFGFDHCQLSIEPIFSLVRNFTATVGKNSIHLQVSVALNDTDNCHPRLDSFNISEADDIQVHTGQGIASQIKDKIITALLAHYHEEVLTVINMELLDIAINQISNATICQQT</sequence>
<evidence type="ECO:0000256" key="1">
    <source>
        <dbReference type="SAM" id="SignalP"/>
    </source>
</evidence>
<dbReference type="InterPro" id="IPR020234">
    <property type="entry name" value="Mite_allergen_group-7"/>
</dbReference>
<name>R4WCQ2_RIPPE</name>
<dbReference type="EMBL" id="AK416919">
    <property type="protein sequence ID" value="BAN20134.1"/>
    <property type="molecule type" value="mRNA"/>
</dbReference>
<proteinExistence type="evidence at transcript level"/>
<protein>
    <recommendedName>
        <fullName evidence="3">Lipid-binding serum glycoprotein N-terminal domain-containing protein</fullName>
    </recommendedName>
</protein>
<reference evidence="2" key="1">
    <citation type="journal article" date="2013" name="PLoS ONE">
        <title>Gene expression in gut symbiotic organ of stinkbug affected by extracellular bacterial symbiont.</title>
        <authorList>
            <person name="Futahashi R."/>
            <person name="Tanaka K."/>
            <person name="Tanahashi M."/>
            <person name="Nikoh N."/>
            <person name="Kikuchi Y."/>
            <person name="Lee B.L."/>
            <person name="Fukatsu T."/>
        </authorList>
    </citation>
    <scope>NUCLEOTIDE SEQUENCE</scope>
    <source>
        <tissue evidence="2">Midgut</tissue>
    </source>
</reference>
<feature type="signal peptide" evidence="1">
    <location>
        <begin position="1"/>
        <end position="17"/>
    </location>
</feature>
<feature type="chain" id="PRO_5004381198" description="Lipid-binding serum glycoprotein N-terminal domain-containing protein" evidence="1">
    <location>
        <begin position="18"/>
        <end position="220"/>
    </location>
</feature>
<keyword evidence="1" id="KW-0732">Signal</keyword>
<accession>R4WCQ2</accession>
<dbReference type="InterPro" id="IPR038602">
    <property type="entry name" value="Mite_allergen_7_sf"/>
</dbReference>
<dbReference type="Pfam" id="PF16984">
    <property type="entry name" value="Grp7_allergen"/>
    <property type="match status" value="1"/>
</dbReference>
<dbReference type="Gene3D" id="3.15.10.50">
    <property type="match status" value="1"/>
</dbReference>